<evidence type="ECO:0000256" key="4">
    <source>
        <dbReference type="ARBA" id="ARBA00022490"/>
    </source>
</evidence>
<keyword evidence="4" id="KW-0963">Cytoplasm</keyword>
<sequence length="218" mass="23662">MNIKQSKVFSLDLGNSTCRMGLFDGDCLSNERFVSTTSFVDNPKTLLDEIAAEPAPLAYCSVSPLAEQSLKEWAVHSGLEPFNLSNDSYGNFPITYPCPEEVGQDRIANSFAVHRTSELPVIVIDVGTATTFDIVGQEEGYMGGVIAPGPQGFLDFLHQNTALLPEVRLAEKMPSGPIGKNTSDAMLLGIHLGFEPMVNGILRRLEEDITKTSGKKPK</sequence>
<dbReference type="GO" id="GO:0004594">
    <property type="term" value="F:pantothenate kinase activity"/>
    <property type="evidence" value="ECO:0007669"/>
    <property type="project" value="InterPro"/>
</dbReference>
<comment type="subunit">
    <text evidence="3">Homodimer.</text>
</comment>
<keyword evidence="7" id="KW-0418">Kinase</keyword>
<dbReference type="SUPFAM" id="SSF53067">
    <property type="entry name" value="Actin-like ATPase domain"/>
    <property type="match status" value="2"/>
</dbReference>
<dbReference type="PANTHER" id="PTHR34265">
    <property type="entry name" value="TYPE III PANTOTHENATE KINASE"/>
    <property type="match status" value="1"/>
</dbReference>
<reference evidence="13" key="1">
    <citation type="submission" date="2018-05" db="EMBL/GenBank/DDBJ databases">
        <authorList>
            <person name="Lanie J.A."/>
            <person name="Ng W.-L."/>
            <person name="Kazmierczak K.M."/>
            <person name="Andrzejewski T.M."/>
            <person name="Davidsen T.M."/>
            <person name="Wayne K.J."/>
            <person name="Tettelin H."/>
            <person name="Glass J.I."/>
            <person name="Rusch D."/>
            <person name="Podicherti R."/>
            <person name="Tsui H.-C.T."/>
            <person name="Winkler M.E."/>
        </authorList>
    </citation>
    <scope>NUCLEOTIDE SEQUENCE</scope>
</reference>
<comment type="cofactor">
    <cofactor evidence="1">
        <name>K(+)</name>
        <dbReference type="ChEBI" id="CHEBI:29103"/>
    </cofactor>
</comment>
<dbReference type="GO" id="GO:0005737">
    <property type="term" value="C:cytoplasm"/>
    <property type="evidence" value="ECO:0007669"/>
    <property type="project" value="UniProtKB-SubCell"/>
</dbReference>
<dbReference type="GO" id="GO:0015937">
    <property type="term" value="P:coenzyme A biosynthetic process"/>
    <property type="evidence" value="ECO:0007669"/>
    <property type="project" value="UniProtKB-KW"/>
</dbReference>
<evidence type="ECO:0000313" key="13">
    <source>
        <dbReference type="EMBL" id="SVD71259.1"/>
    </source>
</evidence>
<keyword evidence="9" id="KW-0630">Potassium</keyword>
<keyword evidence="8" id="KW-0067">ATP-binding</keyword>
<feature type="non-terminal residue" evidence="13">
    <location>
        <position position="218"/>
    </location>
</feature>
<keyword evidence="6" id="KW-0547">Nucleotide-binding</keyword>
<organism evidence="13">
    <name type="scientific">marine metagenome</name>
    <dbReference type="NCBI Taxonomy" id="408172"/>
    <lineage>
        <taxon>unclassified sequences</taxon>
        <taxon>metagenomes</taxon>
        <taxon>ecological metagenomes</taxon>
    </lineage>
</organism>
<dbReference type="HAMAP" id="MF_01274">
    <property type="entry name" value="Pantothen_kinase_3"/>
    <property type="match status" value="1"/>
</dbReference>
<evidence type="ECO:0000256" key="8">
    <source>
        <dbReference type="ARBA" id="ARBA00022840"/>
    </source>
</evidence>
<comment type="subcellular location">
    <subcellularLocation>
        <location evidence="2">Cytoplasm</location>
    </subcellularLocation>
</comment>
<evidence type="ECO:0000256" key="12">
    <source>
        <dbReference type="ARBA" id="ARBA00040883"/>
    </source>
</evidence>
<gene>
    <name evidence="13" type="ORF">METZ01_LOCUS424113</name>
</gene>
<dbReference type="InterPro" id="IPR043129">
    <property type="entry name" value="ATPase_NBD"/>
</dbReference>
<dbReference type="NCBIfam" id="TIGR00671">
    <property type="entry name" value="baf"/>
    <property type="match status" value="1"/>
</dbReference>
<evidence type="ECO:0000256" key="2">
    <source>
        <dbReference type="ARBA" id="ARBA00004496"/>
    </source>
</evidence>
<dbReference type="GO" id="GO:0005524">
    <property type="term" value="F:ATP binding"/>
    <property type="evidence" value="ECO:0007669"/>
    <property type="project" value="UniProtKB-KW"/>
</dbReference>
<evidence type="ECO:0000256" key="5">
    <source>
        <dbReference type="ARBA" id="ARBA00022679"/>
    </source>
</evidence>
<dbReference type="PANTHER" id="PTHR34265:SF1">
    <property type="entry name" value="TYPE III PANTOTHENATE KINASE"/>
    <property type="match status" value="1"/>
</dbReference>
<dbReference type="Pfam" id="PF03309">
    <property type="entry name" value="Pan_kinase"/>
    <property type="match status" value="1"/>
</dbReference>
<dbReference type="EMBL" id="UINC01168294">
    <property type="protein sequence ID" value="SVD71259.1"/>
    <property type="molecule type" value="Genomic_DNA"/>
</dbReference>
<keyword evidence="5" id="KW-0808">Transferase</keyword>
<dbReference type="AlphaFoldDB" id="A0A382XKA8"/>
<name>A0A382XKA8_9ZZZZ</name>
<evidence type="ECO:0000256" key="1">
    <source>
        <dbReference type="ARBA" id="ARBA00001958"/>
    </source>
</evidence>
<proteinExistence type="inferred from homology"/>
<evidence type="ECO:0000256" key="3">
    <source>
        <dbReference type="ARBA" id="ARBA00011738"/>
    </source>
</evidence>
<keyword evidence="10" id="KW-0173">Coenzyme A biosynthesis</keyword>
<evidence type="ECO:0000256" key="9">
    <source>
        <dbReference type="ARBA" id="ARBA00022958"/>
    </source>
</evidence>
<protein>
    <recommendedName>
        <fullName evidence="12">Type III pantothenate kinase</fullName>
    </recommendedName>
</protein>
<dbReference type="Gene3D" id="3.30.420.40">
    <property type="match status" value="2"/>
</dbReference>
<accession>A0A382XKA8</accession>
<dbReference type="CDD" id="cd24015">
    <property type="entry name" value="ASKHA_NBD_PanK-III"/>
    <property type="match status" value="1"/>
</dbReference>
<dbReference type="InterPro" id="IPR004619">
    <property type="entry name" value="Type_III_PanK"/>
</dbReference>
<evidence type="ECO:0000256" key="6">
    <source>
        <dbReference type="ARBA" id="ARBA00022741"/>
    </source>
</evidence>
<evidence type="ECO:0000256" key="10">
    <source>
        <dbReference type="ARBA" id="ARBA00022993"/>
    </source>
</evidence>
<evidence type="ECO:0000256" key="7">
    <source>
        <dbReference type="ARBA" id="ARBA00022777"/>
    </source>
</evidence>
<evidence type="ECO:0000256" key="11">
    <source>
        <dbReference type="ARBA" id="ARBA00038036"/>
    </source>
</evidence>
<comment type="similarity">
    <text evidence="11">Belongs to the type III pantothenate kinase family.</text>
</comment>